<sequence>MAMRASSGRSSGSADPKASARKKYQSSSRRGGSSLSGCLQVPSKLKCASVRLMTMILLPPCARAEWNQLFHDSSASASLSSTMSITISDLALSVGAVRLPGDARAPVQEHDQLPHVAQRGFQTRPTPAYRGERPPPVGIAENSPPEGVESVGASAQRSPQLAELQQHRLIGDLPPLGFLDYDSSSEQRSLQLDCGVVIIGGAGFKVLRDEEGNQPASELAGHRRQKHVHFLSVQ</sequence>
<feature type="region of interest" description="Disordered" evidence="1">
    <location>
        <begin position="1"/>
        <end position="38"/>
    </location>
</feature>
<feature type="non-terminal residue" evidence="2">
    <location>
        <position position="234"/>
    </location>
</feature>
<evidence type="ECO:0000256" key="1">
    <source>
        <dbReference type="SAM" id="MobiDB-lite"/>
    </source>
</evidence>
<comment type="caution">
    <text evidence="2">The sequence shown here is derived from an EMBL/GenBank/DDBJ whole genome shotgun (WGS) entry which is preliminary data.</text>
</comment>
<keyword evidence="3" id="KW-1185">Reference proteome</keyword>
<gene>
    <name evidence="2" type="ORF">EJB05_47045</name>
</gene>
<proteinExistence type="predicted"/>
<evidence type="ECO:0000313" key="3">
    <source>
        <dbReference type="Proteomes" id="UP000324897"/>
    </source>
</evidence>
<dbReference type="AlphaFoldDB" id="A0A5J9T6J0"/>
<accession>A0A5J9T6J0</accession>
<dbReference type="EMBL" id="RWGY01000045">
    <property type="protein sequence ID" value="TVU07006.1"/>
    <property type="molecule type" value="Genomic_DNA"/>
</dbReference>
<feature type="compositionally biased region" description="Low complexity" evidence="1">
    <location>
        <begin position="1"/>
        <end position="14"/>
    </location>
</feature>
<name>A0A5J9T6J0_9POAL</name>
<feature type="compositionally biased region" description="Low complexity" evidence="1">
    <location>
        <begin position="26"/>
        <end position="37"/>
    </location>
</feature>
<organism evidence="2 3">
    <name type="scientific">Eragrostis curvula</name>
    <name type="common">weeping love grass</name>
    <dbReference type="NCBI Taxonomy" id="38414"/>
    <lineage>
        <taxon>Eukaryota</taxon>
        <taxon>Viridiplantae</taxon>
        <taxon>Streptophyta</taxon>
        <taxon>Embryophyta</taxon>
        <taxon>Tracheophyta</taxon>
        <taxon>Spermatophyta</taxon>
        <taxon>Magnoliopsida</taxon>
        <taxon>Liliopsida</taxon>
        <taxon>Poales</taxon>
        <taxon>Poaceae</taxon>
        <taxon>PACMAD clade</taxon>
        <taxon>Chloridoideae</taxon>
        <taxon>Eragrostideae</taxon>
        <taxon>Eragrostidinae</taxon>
        <taxon>Eragrostis</taxon>
    </lineage>
</organism>
<evidence type="ECO:0000313" key="2">
    <source>
        <dbReference type="EMBL" id="TVU07006.1"/>
    </source>
</evidence>
<protein>
    <submittedName>
        <fullName evidence="2">Uncharacterized protein</fullName>
    </submittedName>
</protein>
<reference evidence="2 3" key="1">
    <citation type="journal article" date="2019" name="Sci. Rep.">
        <title>A high-quality genome of Eragrostis curvula grass provides insights into Poaceae evolution and supports new strategies to enhance forage quality.</title>
        <authorList>
            <person name="Carballo J."/>
            <person name="Santos B.A.C.M."/>
            <person name="Zappacosta D."/>
            <person name="Garbus I."/>
            <person name="Selva J.P."/>
            <person name="Gallo C.A."/>
            <person name="Diaz A."/>
            <person name="Albertini E."/>
            <person name="Caccamo M."/>
            <person name="Echenique V."/>
        </authorList>
    </citation>
    <scope>NUCLEOTIDE SEQUENCE [LARGE SCALE GENOMIC DNA]</scope>
    <source>
        <strain evidence="3">cv. Victoria</strain>
        <tissue evidence="2">Leaf</tissue>
    </source>
</reference>
<dbReference type="Proteomes" id="UP000324897">
    <property type="component" value="Unassembled WGS sequence"/>
</dbReference>
<dbReference type="Gramene" id="TVU07006">
    <property type="protein sequence ID" value="TVU07006"/>
    <property type="gene ID" value="EJB05_47045"/>
</dbReference>
<feature type="non-terminal residue" evidence="2">
    <location>
        <position position="1"/>
    </location>
</feature>